<dbReference type="eggNOG" id="KOG1087">
    <property type="taxonomic scope" value="Eukaryota"/>
</dbReference>
<dbReference type="AlphaFoldDB" id="A0A0L0S5T8"/>
<dbReference type="PANTHER" id="PTHR47180">
    <property type="entry name" value="ADP-RIBOSYLATION FACTOR-BINDING PROTEIN GGA1-RELATED"/>
    <property type="match status" value="1"/>
</dbReference>
<proteinExistence type="predicted"/>
<dbReference type="SUPFAM" id="SSF49348">
    <property type="entry name" value="Clathrin adaptor appendage domain"/>
    <property type="match status" value="1"/>
</dbReference>
<feature type="domain" description="GAE" evidence="8">
    <location>
        <begin position="506"/>
        <end position="622"/>
    </location>
</feature>
<dbReference type="Gene3D" id="1.20.5.170">
    <property type="match status" value="1"/>
</dbReference>
<accession>A0A0L0S5T8</accession>
<dbReference type="SMART" id="SM00809">
    <property type="entry name" value="Alpha_adaptinC2"/>
    <property type="match status" value="1"/>
</dbReference>
<dbReference type="GO" id="GO:0035091">
    <property type="term" value="F:phosphatidylinositol binding"/>
    <property type="evidence" value="ECO:0007669"/>
    <property type="project" value="InterPro"/>
</dbReference>
<dbReference type="Gene3D" id="1.25.40.90">
    <property type="match status" value="1"/>
</dbReference>
<reference evidence="11" key="2">
    <citation type="submission" date="2009-11" db="EMBL/GenBank/DDBJ databases">
        <title>The Genome Sequence of Allomyces macrogynus strain ATCC 38327.</title>
        <authorList>
            <consortium name="The Broad Institute Genome Sequencing Platform"/>
            <person name="Russ C."/>
            <person name="Cuomo C."/>
            <person name="Shea T."/>
            <person name="Young S.K."/>
            <person name="Zeng Q."/>
            <person name="Koehrsen M."/>
            <person name="Haas B."/>
            <person name="Borodovsky M."/>
            <person name="Guigo R."/>
            <person name="Alvarado L."/>
            <person name="Berlin A."/>
            <person name="Borenstein D."/>
            <person name="Chen Z."/>
            <person name="Engels R."/>
            <person name="Freedman E."/>
            <person name="Gellesch M."/>
            <person name="Goldberg J."/>
            <person name="Griggs A."/>
            <person name="Gujja S."/>
            <person name="Heiman D."/>
            <person name="Hepburn T."/>
            <person name="Howarth C."/>
            <person name="Jen D."/>
            <person name="Larson L."/>
            <person name="Lewis B."/>
            <person name="Mehta T."/>
            <person name="Park D."/>
            <person name="Pearson M."/>
            <person name="Roberts A."/>
            <person name="Saif S."/>
            <person name="Shenoy N."/>
            <person name="Sisk P."/>
            <person name="Stolte C."/>
            <person name="Sykes S."/>
            <person name="Walk T."/>
            <person name="White J."/>
            <person name="Yandava C."/>
            <person name="Burger G."/>
            <person name="Gray M.W."/>
            <person name="Holland P.W.H."/>
            <person name="King N."/>
            <person name="Lang F.B.F."/>
            <person name="Roger A.J."/>
            <person name="Ruiz-Trillo I."/>
            <person name="Lander E."/>
            <person name="Nusbaum C."/>
        </authorList>
    </citation>
    <scope>NUCLEOTIDE SEQUENCE [LARGE SCALE GENOMIC DNA]</scope>
    <source>
        <strain evidence="11">ATCC 38327</strain>
    </source>
</reference>
<dbReference type="InterPro" id="IPR038425">
    <property type="entry name" value="GAT_sf"/>
</dbReference>
<keyword evidence="4" id="KW-0333">Golgi apparatus</keyword>
<keyword evidence="3" id="KW-0653">Protein transport</keyword>
<dbReference type="Pfam" id="PF00790">
    <property type="entry name" value="VHS"/>
    <property type="match status" value="1"/>
</dbReference>
<evidence type="ECO:0000259" key="9">
    <source>
        <dbReference type="PROSITE" id="PS50909"/>
    </source>
</evidence>
<protein>
    <recommendedName>
        <fullName evidence="12">VHS domain-containing protein</fullName>
    </recommendedName>
</protein>
<dbReference type="OMA" id="PDNYEPN"/>
<evidence type="ECO:0000256" key="2">
    <source>
        <dbReference type="ARBA" id="ARBA00022448"/>
    </source>
</evidence>
<dbReference type="CDD" id="cd16998">
    <property type="entry name" value="VHS_GGA_fungi"/>
    <property type="match status" value="1"/>
</dbReference>
<dbReference type="GO" id="GO:0006896">
    <property type="term" value="P:Golgi to vacuole transport"/>
    <property type="evidence" value="ECO:0007669"/>
    <property type="project" value="UniProtKB-ARBA"/>
</dbReference>
<sequence length="623" mass="66549">MAFSNLLSSTVQAVSEVARAIEAAGRDSPRSPIEGYIERACSPHRADPDLALNLEICDLINAKGRTYPREAAMCLVRIISGRNQNSSMLALELLDICVKNCGYPFHLQLASKEFLNELVRRFPEKPPIFLPPTQRRILEFIQQWNVTLVQNGKYKRDLLHIADMYHLLLTKGYRFPGVAQSAVAVMLQPNESLKSAEEMEEEEIAVKKAKLQELLRRASPADLEEANILMKELVGYDEHRVDYKAKEMEELAKFEQKANVLVSMLQAASVPGDLANDAVQELYTSCKAAQAKIVKLIEDRDDGNLDQLLALNDLLNRVIDRYMTIKTGRSAQQEPPAPVSLISMSPSNSPQVRATAAPASPPTNIMDDLLSLNLAGPMAPTSSIGNVTPPGALGSIHLPIGNGSPPAQTNSPPPAYSMGLGMFGGVAPAPAVQPGFATATVPPRVAPTPTTPGILGAASTPSPAPAARSTSGAAADLFAVFGDLGGSSNPPASAPTPAPAAATSPTGPTTVTVYDTNGLEVVATVSRPVGPTVEVVCHFSNKTLTPIMGLSWMVAAPKNVQVHVEPLSAQVLPPQAAKGAYNRFRLEWPAEMAVADAGKIKYRLAFKSNGVVIEESDVFKVPL</sequence>
<dbReference type="InterPro" id="IPR008153">
    <property type="entry name" value="GAE_dom"/>
</dbReference>
<dbReference type="Gene3D" id="1.20.58.160">
    <property type="match status" value="1"/>
</dbReference>
<dbReference type="PANTHER" id="PTHR47180:SF1">
    <property type="entry name" value="ADP-RIBOSYLATION FACTOR-BINDING PROTEIN GGA1-RELATED"/>
    <property type="match status" value="1"/>
</dbReference>
<keyword evidence="2" id="KW-0813">Transport</keyword>
<evidence type="ECO:0000259" key="8">
    <source>
        <dbReference type="PROSITE" id="PS50180"/>
    </source>
</evidence>
<name>A0A0L0S5T8_ALLM3</name>
<dbReference type="InterPro" id="IPR004152">
    <property type="entry name" value="GAT_dom"/>
</dbReference>
<dbReference type="GO" id="GO:0043328">
    <property type="term" value="P:protein transport to vacuole involved in ubiquitin-dependent protein catabolic process via the multivesicular body sorting pathway"/>
    <property type="evidence" value="ECO:0007669"/>
    <property type="project" value="TreeGrafter"/>
</dbReference>
<evidence type="ECO:0000313" key="10">
    <source>
        <dbReference type="EMBL" id="KNE57908.1"/>
    </source>
</evidence>
<dbReference type="Pfam" id="PF03127">
    <property type="entry name" value="GAT"/>
    <property type="match status" value="1"/>
</dbReference>
<dbReference type="GO" id="GO:0005829">
    <property type="term" value="C:cytosol"/>
    <property type="evidence" value="ECO:0007669"/>
    <property type="project" value="GOC"/>
</dbReference>
<evidence type="ECO:0000256" key="5">
    <source>
        <dbReference type="ARBA" id="ARBA00053552"/>
    </source>
</evidence>
<dbReference type="GO" id="GO:0006895">
    <property type="term" value="P:Golgi to endosome transport"/>
    <property type="evidence" value="ECO:0007669"/>
    <property type="project" value="TreeGrafter"/>
</dbReference>
<dbReference type="InterPro" id="IPR002014">
    <property type="entry name" value="VHS_dom"/>
</dbReference>
<organism evidence="10 11">
    <name type="scientific">Allomyces macrogynus (strain ATCC 38327)</name>
    <name type="common">Allomyces javanicus var. macrogynus</name>
    <dbReference type="NCBI Taxonomy" id="578462"/>
    <lineage>
        <taxon>Eukaryota</taxon>
        <taxon>Fungi</taxon>
        <taxon>Fungi incertae sedis</taxon>
        <taxon>Blastocladiomycota</taxon>
        <taxon>Blastocladiomycetes</taxon>
        <taxon>Blastocladiales</taxon>
        <taxon>Blastocladiaceae</taxon>
        <taxon>Allomyces</taxon>
    </lineage>
</organism>
<dbReference type="VEuPathDB" id="FungiDB:AMAG_04751"/>
<dbReference type="Gene3D" id="2.60.40.1230">
    <property type="match status" value="1"/>
</dbReference>
<dbReference type="PROSITE" id="PS50179">
    <property type="entry name" value="VHS"/>
    <property type="match status" value="1"/>
</dbReference>
<evidence type="ECO:0000256" key="4">
    <source>
        <dbReference type="ARBA" id="ARBA00023034"/>
    </source>
</evidence>
<feature type="region of interest" description="Disordered" evidence="6">
    <location>
        <begin position="328"/>
        <end position="363"/>
    </location>
</feature>
<evidence type="ECO:0008006" key="12">
    <source>
        <dbReference type="Google" id="ProtNLM"/>
    </source>
</evidence>
<feature type="compositionally biased region" description="Low complexity" evidence="6">
    <location>
        <begin position="499"/>
        <end position="509"/>
    </location>
</feature>
<dbReference type="GO" id="GO:0005802">
    <property type="term" value="C:trans-Golgi network"/>
    <property type="evidence" value="ECO:0007669"/>
    <property type="project" value="TreeGrafter"/>
</dbReference>
<feature type="compositionally biased region" description="Polar residues" evidence="6">
    <location>
        <begin position="342"/>
        <end position="352"/>
    </location>
</feature>
<dbReference type="STRING" id="578462.A0A0L0S5T8"/>
<dbReference type="SUPFAM" id="SSF89009">
    <property type="entry name" value="GAT-like domain"/>
    <property type="match status" value="1"/>
</dbReference>
<feature type="domain" description="VHS" evidence="7">
    <location>
        <begin position="40"/>
        <end position="176"/>
    </location>
</feature>
<evidence type="ECO:0000256" key="1">
    <source>
        <dbReference type="ARBA" id="ARBA00004601"/>
    </source>
</evidence>
<dbReference type="InterPro" id="IPR008152">
    <property type="entry name" value="Clathrin_a/b/g-adaptin_app_Ig"/>
</dbReference>
<evidence type="ECO:0000313" key="11">
    <source>
        <dbReference type="Proteomes" id="UP000054350"/>
    </source>
</evidence>
<dbReference type="OrthoDB" id="2018246at2759"/>
<dbReference type="InterPro" id="IPR052653">
    <property type="entry name" value="ARF-binding"/>
</dbReference>
<dbReference type="SUPFAM" id="SSF48464">
    <property type="entry name" value="ENTH/VHS domain"/>
    <property type="match status" value="1"/>
</dbReference>
<dbReference type="InterPro" id="IPR013041">
    <property type="entry name" value="Clathrin_app_Ig-like_sf"/>
</dbReference>
<evidence type="ECO:0000259" key="7">
    <source>
        <dbReference type="PROSITE" id="PS50179"/>
    </source>
</evidence>
<feature type="region of interest" description="Disordered" evidence="6">
    <location>
        <begin position="488"/>
        <end position="509"/>
    </location>
</feature>
<dbReference type="InterPro" id="IPR008942">
    <property type="entry name" value="ENTH_VHS"/>
</dbReference>
<feature type="domain" description="GAT" evidence="9">
    <location>
        <begin position="204"/>
        <end position="327"/>
    </location>
</feature>
<dbReference type="Proteomes" id="UP000054350">
    <property type="component" value="Unassembled WGS sequence"/>
</dbReference>
<comment type="subcellular location">
    <subcellularLocation>
        <location evidence="1">Golgi apparatus</location>
        <location evidence="1">trans-Golgi network</location>
    </subcellularLocation>
</comment>
<evidence type="ECO:0000256" key="6">
    <source>
        <dbReference type="SAM" id="MobiDB-lite"/>
    </source>
</evidence>
<dbReference type="FunFam" id="1.25.40.90:FF:000008">
    <property type="entry name" value="VHS domain protein"/>
    <property type="match status" value="1"/>
</dbReference>
<dbReference type="Pfam" id="PF02883">
    <property type="entry name" value="Alpha_adaptinC2"/>
    <property type="match status" value="1"/>
</dbReference>
<comment type="function">
    <text evidence="5">May play a role in the regulation of membrane traffic through the trans-Golgi network.</text>
</comment>
<dbReference type="GO" id="GO:0043130">
    <property type="term" value="F:ubiquitin binding"/>
    <property type="evidence" value="ECO:0007669"/>
    <property type="project" value="InterPro"/>
</dbReference>
<keyword evidence="11" id="KW-1185">Reference proteome</keyword>
<dbReference type="EMBL" id="GG745332">
    <property type="protein sequence ID" value="KNE57908.1"/>
    <property type="molecule type" value="Genomic_DNA"/>
</dbReference>
<gene>
    <name evidence="10" type="ORF">AMAG_04751</name>
</gene>
<reference evidence="10 11" key="1">
    <citation type="submission" date="2009-11" db="EMBL/GenBank/DDBJ databases">
        <title>Annotation of Allomyces macrogynus ATCC 38327.</title>
        <authorList>
            <consortium name="The Broad Institute Genome Sequencing Platform"/>
            <person name="Russ C."/>
            <person name="Cuomo C."/>
            <person name="Burger G."/>
            <person name="Gray M.W."/>
            <person name="Holland P.W.H."/>
            <person name="King N."/>
            <person name="Lang F.B.F."/>
            <person name="Roger A.J."/>
            <person name="Ruiz-Trillo I."/>
            <person name="Young S.K."/>
            <person name="Zeng Q."/>
            <person name="Gargeya S."/>
            <person name="Fitzgerald M."/>
            <person name="Haas B."/>
            <person name="Abouelleil A."/>
            <person name="Alvarado L."/>
            <person name="Arachchi H.M."/>
            <person name="Berlin A."/>
            <person name="Chapman S.B."/>
            <person name="Gearin G."/>
            <person name="Goldberg J."/>
            <person name="Griggs A."/>
            <person name="Gujja S."/>
            <person name="Hansen M."/>
            <person name="Heiman D."/>
            <person name="Howarth C."/>
            <person name="Larimer J."/>
            <person name="Lui A."/>
            <person name="MacDonald P.J.P."/>
            <person name="McCowen C."/>
            <person name="Montmayeur A."/>
            <person name="Murphy C."/>
            <person name="Neiman D."/>
            <person name="Pearson M."/>
            <person name="Priest M."/>
            <person name="Roberts A."/>
            <person name="Saif S."/>
            <person name="Shea T."/>
            <person name="Sisk P."/>
            <person name="Stolte C."/>
            <person name="Sykes S."/>
            <person name="Wortman J."/>
            <person name="Nusbaum C."/>
            <person name="Birren B."/>
        </authorList>
    </citation>
    <scope>NUCLEOTIDE SEQUENCE [LARGE SCALE GENOMIC DNA]</scope>
    <source>
        <strain evidence="10 11">ATCC 38327</strain>
    </source>
</reference>
<dbReference type="PROSITE" id="PS50180">
    <property type="entry name" value="GAE"/>
    <property type="match status" value="1"/>
</dbReference>
<dbReference type="PROSITE" id="PS50909">
    <property type="entry name" value="GAT"/>
    <property type="match status" value="1"/>
</dbReference>
<evidence type="ECO:0000256" key="3">
    <source>
        <dbReference type="ARBA" id="ARBA00022927"/>
    </source>
</evidence>
<dbReference type="SMART" id="SM00288">
    <property type="entry name" value="VHS"/>
    <property type="match status" value="1"/>
</dbReference>